<dbReference type="VEuPathDB" id="FungiDB:GW608_K04103"/>
<evidence type="ECO:0000313" key="1">
    <source>
        <dbReference type="EMBL" id="KTA96437.1"/>
    </source>
</evidence>
<sequence length="547" mass="62020">MLRTKDSGFAFLYSNSKSDNDIIAFPSSFNVLTELQRKQPYDSNDYFDMEYTGSNGLRLGEHDILPPNFTTIDIAIDNEDDEEEGDQNTICSNTLRRTCSAYNTNSKDGLCSGDQNCMGGMNMMLMQFKNQYLAGQGISRANVPQQQQNDNTFDYDEQHYTSGLPTPTESAGIIRSCLTSPLDFAATIKTEPYVNNTTLLLSQSGPPLSQSSNMPDLLHRERSHTLANITPISLSSSSKDDSYFTATVDTKRHSIPMVNTRGVIKKEEPDYSVLQPQHAHIDDVSGYGEISAGTSSYRNMVSQWTSGTEPTFNDAVSVGPLSCSMNNASRCDMDVNCHTNSDELPLSNINLAMGPTVDSTTDYQSMKDNLSAGCSNDTNGKSLVKQLLEDPYLSDIIQKPQKRGLYRCAHCPSTFNNIFEYASHLDEYEVERKHKCPFKNCAWRILGLPRRSDLRRHCAIQHKYELYGQLKKDLNLTEDAYPVLRCPVMFCQKEFYRKDAYKRHIAIVHENTSSRFNKRLKRIIKECPHFETEEERFNFIRDKVRNK</sequence>
<dbReference type="VEuPathDB" id="FungiDB:CAGL0K04257g"/>
<dbReference type="PROSITE" id="PS50157">
    <property type="entry name" value="ZINC_FINGER_C2H2_2"/>
    <property type="match status" value="1"/>
</dbReference>
<accession>A0A0W0CJN4</accession>
<dbReference type="VEuPathDB" id="FungiDB:GVI51_K04103"/>
<proteinExistence type="predicted"/>
<gene>
    <name evidence="1" type="ORF">AO440_003435</name>
</gene>
<dbReference type="VEuPathDB" id="FungiDB:B1J91_K04257g"/>
<dbReference type="Proteomes" id="UP000054886">
    <property type="component" value="Unassembled WGS sequence"/>
</dbReference>
<dbReference type="VEuPathDB" id="FungiDB:GWK60_K04125"/>
<dbReference type="AlphaFoldDB" id="A0A0W0CJN4"/>
<protein>
    <submittedName>
        <fullName evidence="1">Zinc finger protein RME1</fullName>
    </submittedName>
</protein>
<comment type="caution">
    <text evidence="1">The sequence shown here is derived from an EMBL/GenBank/DDBJ whole genome shotgun (WGS) entry which is preliminary data.</text>
</comment>
<dbReference type="PROSITE" id="PS00028">
    <property type="entry name" value="ZINC_FINGER_C2H2_1"/>
    <property type="match status" value="1"/>
</dbReference>
<dbReference type="OrthoDB" id="6910977at2759"/>
<reference evidence="1 2" key="1">
    <citation type="submission" date="2015-10" db="EMBL/GenBank/DDBJ databases">
        <title>Draft genomes sequences of Candida glabrata isolates 1A, 1B, 2A, 2B, 3A and 3B.</title>
        <authorList>
            <person name="Haavelsrud O.E."/>
            <person name="Gaustad P."/>
        </authorList>
    </citation>
    <scope>NUCLEOTIDE SEQUENCE [LARGE SCALE GENOMIC DNA]</scope>
    <source>
        <strain evidence="1">910700640</strain>
    </source>
</reference>
<name>A0A0W0CJN4_CANGB</name>
<organism evidence="1 2">
    <name type="scientific">Candida glabrata</name>
    <name type="common">Yeast</name>
    <name type="synonym">Torulopsis glabrata</name>
    <dbReference type="NCBI Taxonomy" id="5478"/>
    <lineage>
        <taxon>Eukaryota</taxon>
        <taxon>Fungi</taxon>
        <taxon>Dikarya</taxon>
        <taxon>Ascomycota</taxon>
        <taxon>Saccharomycotina</taxon>
        <taxon>Saccharomycetes</taxon>
        <taxon>Saccharomycetales</taxon>
        <taxon>Saccharomycetaceae</taxon>
        <taxon>Nakaseomyces</taxon>
    </lineage>
</organism>
<dbReference type="InterPro" id="IPR013087">
    <property type="entry name" value="Znf_C2H2_type"/>
</dbReference>
<evidence type="ECO:0000313" key="2">
    <source>
        <dbReference type="Proteomes" id="UP000054886"/>
    </source>
</evidence>
<dbReference type="PhylomeDB" id="A0A0W0CJN4"/>
<dbReference type="EMBL" id="LLZZ01000172">
    <property type="protein sequence ID" value="KTA96437.1"/>
    <property type="molecule type" value="Genomic_DNA"/>
</dbReference>
<dbReference type="SMART" id="SM00355">
    <property type="entry name" value="ZnF_C2H2"/>
    <property type="match status" value="3"/>
</dbReference>